<evidence type="ECO:0000313" key="12">
    <source>
        <dbReference type="EMBL" id="SHG93456.1"/>
    </source>
</evidence>
<sequence length="345" mass="37185">MTQLRSPVSCRRHHLEITSARGLVVPAVSRAGRRSLWICLTLLLLAIGAAAQAPDSEPSGAKPLADQEPITPIPPPPVAEPRKLALGERLFGDHRLSADGKLACSSCHDLRSNGAGGGQTVAHDGSKPPFDTLTVFNAALNFRMNWEGNFRDLGAHVESSLENPVNMRTSVDEVLRKLNADPQMVQQFRAAYGRTPDRASFLDALTTFERSLLTPGSRFDRWLGGEASALSPGELAGYQLFKSLGCSSCHQGVNVGGNLFERQGVFRPLVPGKPEIVRVPSLRNVATTPPYFHDGSAPTLEEAVRKMAAAQLDRTLTDQQVDSLVAYLKTLTGTYRGRAVVGASQ</sequence>
<keyword evidence="4" id="KW-0732">Signal</keyword>
<dbReference type="OrthoDB" id="9805202at2"/>
<evidence type="ECO:0000259" key="11">
    <source>
        <dbReference type="PROSITE" id="PS51007"/>
    </source>
</evidence>
<comment type="PTM">
    <text evidence="8">Binds 2 heme groups per subunit.</text>
</comment>
<feature type="region of interest" description="Disordered" evidence="10">
    <location>
        <begin position="55"/>
        <end position="79"/>
    </location>
</feature>
<feature type="binding site" description="covalent" evidence="8">
    <location>
        <position position="107"/>
    </location>
    <ligand>
        <name>heme c</name>
        <dbReference type="ChEBI" id="CHEBI:61717"/>
        <label>1</label>
    </ligand>
</feature>
<dbReference type="PANTHER" id="PTHR30600">
    <property type="entry name" value="CYTOCHROME C PEROXIDASE-RELATED"/>
    <property type="match status" value="1"/>
</dbReference>
<dbReference type="InterPro" id="IPR026259">
    <property type="entry name" value="MauG/Cytc_peroxidase"/>
</dbReference>
<keyword evidence="3 9" id="KW-0479">Metal-binding</keyword>
<evidence type="ECO:0000256" key="5">
    <source>
        <dbReference type="ARBA" id="ARBA00022764"/>
    </source>
</evidence>
<dbReference type="AlphaFoldDB" id="A0A1M5NV46"/>
<keyword evidence="5" id="KW-0574">Periplasm</keyword>
<evidence type="ECO:0000256" key="7">
    <source>
        <dbReference type="ARBA" id="ARBA00023004"/>
    </source>
</evidence>
<accession>A0A1M5NV46</accession>
<dbReference type="InterPro" id="IPR009056">
    <property type="entry name" value="Cyt_c-like_dom"/>
</dbReference>
<keyword evidence="12" id="KW-0575">Peroxidase</keyword>
<evidence type="ECO:0000256" key="1">
    <source>
        <dbReference type="ARBA" id="ARBA00004418"/>
    </source>
</evidence>
<evidence type="ECO:0000256" key="10">
    <source>
        <dbReference type="SAM" id="MobiDB-lite"/>
    </source>
</evidence>
<feature type="binding site" description="axial binding residue" evidence="9">
    <location>
        <position position="250"/>
    </location>
    <ligand>
        <name>heme c</name>
        <dbReference type="ChEBI" id="CHEBI:61717"/>
        <label>2</label>
    </ligand>
    <ligandPart>
        <name>Fe</name>
        <dbReference type="ChEBI" id="CHEBI:18248"/>
    </ligandPart>
</feature>
<dbReference type="Gene3D" id="1.10.760.10">
    <property type="entry name" value="Cytochrome c-like domain"/>
    <property type="match status" value="2"/>
</dbReference>
<dbReference type="GO" id="GO:0020037">
    <property type="term" value="F:heme binding"/>
    <property type="evidence" value="ECO:0007669"/>
    <property type="project" value="InterPro"/>
</dbReference>
<evidence type="ECO:0000256" key="6">
    <source>
        <dbReference type="ARBA" id="ARBA00023002"/>
    </source>
</evidence>
<evidence type="ECO:0000256" key="8">
    <source>
        <dbReference type="PIRSR" id="PIRSR000294-1"/>
    </source>
</evidence>
<protein>
    <submittedName>
        <fullName evidence="12">Cytochrome c peroxidase</fullName>
    </submittedName>
</protein>
<feature type="binding site" description="covalent" evidence="8">
    <location>
        <position position="246"/>
    </location>
    <ligand>
        <name>heme c</name>
        <dbReference type="ChEBI" id="CHEBI:61717"/>
        <label>2</label>
    </ligand>
</feature>
<evidence type="ECO:0000256" key="9">
    <source>
        <dbReference type="PIRSR" id="PIRSR000294-2"/>
    </source>
</evidence>
<dbReference type="GO" id="GO:0046872">
    <property type="term" value="F:metal ion binding"/>
    <property type="evidence" value="ECO:0007669"/>
    <property type="project" value="UniProtKB-KW"/>
</dbReference>
<dbReference type="GO" id="GO:0042597">
    <property type="term" value="C:periplasmic space"/>
    <property type="evidence" value="ECO:0007669"/>
    <property type="project" value="UniProtKB-SubCell"/>
</dbReference>
<dbReference type="Pfam" id="PF03150">
    <property type="entry name" value="CCP_MauG"/>
    <property type="match status" value="1"/>
</dbReference>
<comment type="cofactor">
    <cofactor evidence="8">
        <name>heme</name>
        <dbReference type="ChEBI" id="CHEBI:30413"/>
    </cofactor>
    <text evidence="8">Binds 2 heme groups.</text>
</comment>
<dbReference type="SUPFAM" id="SSF46626">
    <property type="entry name" value="Cytochrome c"/>
    <property type="match status" value="2"/>
</dbReference>
<dbReference type="InterPro" id="IPR004852">
    <property type="entry name" value="Di-haem_cyt_c_peroxidsae"/>
</dbReference>
<keyword evidence="7 9" id="KW-0408">Iron</keyword>
<feature type="binding site" description="axial binding residue" evidence="9">
    <location>
        <position position="307"/>
    </location>
    <ligand>
        <name>heme c</name>
        <dbReference type="ChEBI" id="CHEBI:61717"/>
        <label>2</label>
    </ligand>
    <ligandPart>
        <name>Fe</name>
        <dbReference type="ChEBI" id="CHEBI:18248"/>
    </ligandPart>
</feature>
<dbReference type="InterPro" id="IPR051395">
    <property type="entry name" value="Cytochrome_c_Peroxidase/MauG"/>
</dbReference>
<feature type="binding site" description="covalent" evidence="8">
    <location>
        <position position="249"/>
    </location>
    <ligand>
        <name>heme c</name>
        <dbReference type="ChEBI" id="CHEBI:61717"/>
        <label>2</label>
    </ligand>
</feature>
<keyword evidence="2 8" id="KW-0349">Heme</keyword>
<dbReference type="PIRSF" id="PIRSF000294">
    <property type="entry name" value="Cytochrome-c_peroxidase"/>
    <property type="match status" value="1"/>
</dbReference>
<organism evidence="12 13">
    <name type="scientific">Bradyrhizobium erythrophlei</name>
    <dbReference type="NCBI Taxonomy" id="1437360"/>
    <lineage>
        <taxon>Bacteria</taxon>
        <taxon>Pseudomonadati</taxon>
        <taxon>Pseudomonadota</taxon>
        <taxon>Alphaproteobacteria</taxon>
        <taxon>Hyphomicrobiales</taxon>
        <taxon>Nitrobacteraceae</taxon>
        <taxon>Bradyrhizobium</taxon>
    </lineage>
</organism>
<evidence type="ECO:0000256" key="4">
    <source>
        <dbReference type="ARBA" id="ARBA00022729"/>
    </source>
</evidence>
<reference evidence="12 13" key="1">
    <citation type="submission" date="2016-11" db="EMBL/GenBank/DDBJ databases">
        <authorList>
            <person name="Jaros S."/>
            <person name="Januszkiewicz K."/>
            <person name="Wedrychowicz H."/>
        </authorList>
    </citation>
    <scope>NUCLEOTIDE SEQUENCE [LARGE SCALE GENOMIC DNA]</scope>
    <source>
        <strain evidence="12 13">GAS242</strain>
    </source>
</reference>
<dbReference type="GO" id="GO:0004130">
    <property type="term" value="F:cytochrome-c peroxidase activity"/>
    <property type="evidence" value="ECO:0007669"/>
    <property type="project" value="TreeGrafter"/>
</dbReference>
<feature type="binding site" description="covalent" evidence="8">
    <location>
        <position position="104"/>
    </location>
    <ligand>
        <name>heme c</name>
        <dbReference type="ChEBI" id="CHEBI:61717"/>
        <label>1</label>
    </ligand>
</feature>
<dbReference type="PROSITE" id="PS51007">
    <property type="entry name" value="CYTC"/>
    <property type="match status" value="1"/>
</dbReference>
<evidence type="ECO:0000313" key="13">
    <source>
        <dbReference type="Proteomes" id="UP000190675"/>
    </source>
</evidence>
<keyword evidence="6" id="KW-0560">Oxidoreductase</keyword>
<gene>
    <name evidence="12" type="ORF">SAMN05444169_4865</name>
</gene>
<feature type="domain" description="Cytochrome c" evidence="11">
    <location>
        <begin position="232"/>
        <end position="332"/>
    </location>
</feature>
<dbReference type="InterPro" id="IPR036909">
    <property type="entry name" value="Cyt_c-like_dom_sf"/>
</dbReference>
<feature type="binding site" description="axial binding residue" evidence="9">
    <location>
        <position position="108"/>
    </location>
    <ligand>
        <name>heme c</name>
        <dbReference type="ChEBI" id="CHEBI:61717"/>
        <label>1</label>
    </ligand>
    <ligandPart>
        <name>Fe</name>
        <dbReference type="ChEBI" id="CHEBI:18248"/>
    </ligandPart>
</feature>
<dbReference type="GO" id="GO:0009055">
    <property type="term" value="F:electron transfer activity"/>
    <property type="evidence" value="ECO:0007669"/>
    <property type="project" value="InterPro"/>
</dbReference>
<dbReference type="EMBL" id="LT670818">
    <property type="protein sequence ID" value="SHG93456.1"/>
    <property type="molecule type" value="Genomic_DNA"/>
</dbReference>
<feature type="binding site" description="axial binding residue" evidence="9">
    <location>
        <position position="123"/>
    </location>
    <ligand>
        <name>heme c</name>
        <dbReference type="ChEBI" id="CHEBI:61717"/>
        <label>1</label>
    </ligand>
    <ligandPart>
        <name>Fe</name>
        <dbReference type="ChEBI" id="CHEBI:18248"/>
    </ligandPart>
</feature>
<name>A0A1M5NV46_9BRAD</name>
<proteinExistence type="predicted"/>
<dbReference type="RefSeq" id="WP_079568128.1">
    <property type="nucleotide sequence ID" value="NZ_LT670818.1"/>
</dbReference>
<evidence type="ECO:0000256" key="2">
    <source>
        <dbReference type="ARBA" id="ARBA00022617"/>
    </source>
</evidence>
<dbReference type="Proteomes" id="UP000190675">
    <property type="component" value="Chromosome I"/>
</dbReference>
<comment type="subcellular location">
    <subcellularLocation>
        <location evidence="1">Periplasm</location>
    </subcellularLocation>
</comment>
<dbReference type="Pfam" id="PF00034">
    <property type="entry name" value="Cytochrom_C"/>
    <property type="match status" value="1"/>
</dbReference>
<dbReference type="PANTHER" id="PTHR30600:SF7">
    <property type="entry name" value="CYTOCHROME C PEROXIDASE-RELATED"/>
    <property type="match status" value="1"/>
</dbReference>
<evidence type="ECO:0000256" key="3">
    <source>
        <dbReference type="ARBA" id="ARBA00022723"/>
    </source>
</evidence>